<comment type="subcellular location">
    <subcellularLocation>
        <location evidence="1">Cell membrane</location>
        <topology evidence="1">Multi-pass membrane protein</topology>
    </subcellularLocation>
</comment>
<dbReference type="eggNOG" id="COG1288">
    <property type="taxonomic scope" value="Bacteria"/>
</dbReference>
<keyword evidence="4 6" id="KW-1133">Transmembrane helix</keyword>
<dbReference type="AlphaFoldDB" id="I3Y8T4"/>
<evidence type="ECO:0000256" key="2">
    <source>
        <dbReference type="ARBA" id="ARBA00022475"/>
    </source>
</evidence>
<name>I3Y8T4_THIV6</name>
<dbReference type="STRING" id="765911.Thivi_1394"/>
<feature type="transmembrane region" description="Helical" evidence="6">
    <location>
        <begin position="307"/>
        <end position="326"/>
    </location>
</feature>
<dbReference type="PANTHER" id="PTHR43652:SF6">
    <property type="entry name" value="ARGININE REPRESSOR"/>
    <property type="match status" value="1"/>
</dbReference>
<feature type="transmembrane region" description="Helical" evidence="6">
    <location>
        <begin position="197"/>
        <end position="216"/>
    </location>
</feature>
<dbReference type="EMBL" id="CP003154">
    <property type="protein sequence ID" value="AFL73402.1"/>
    <property type="molecule type" value="Genomic_DNA"/>
</dbReference>
<feature type="transmembrane region" description="Helical" evidence="6">
    <location>
        <begin position="361"/>
        <end position="381"/>
    </location>
</feature>
<feature type="transmembrane region" description="Helical" evidence="6">
    <location>
        <begin position="388"/>
        <end position="412"/>
    </location>
</feature>
<feature type="transmembrane region" description="Helical" evidence="6">
    <location>
        <begin position="236"/>
        <end position="255"/>
    </location>
</feature>
<evidence type="ECO:0000313" key="7">
    <source>
        <dbReference type="EMBL" id="AFL73402.1"/>
    </source>
</evidence>
<dbReference type="InterPro" id="IPR051679">
    <property type="entry name" value="DASS-Related_Transporters"/>
</dbReference>
<keyword evidence="8" id="KW-1185">Reference proteome</keyword>
<feature type="transmembrane region" description="Helical" evidence="6">
    <location>
        <begin position="519"/>
        <end position="544"/>
    </location>
</feature>
<keyword evidence="5 6" id="KW-0472">Membrane</keyword>
<organism evidence="7 8">
    <name type="scientific">Thiocystis violascens (strain ATCC 17096 / DSM 198 / 6111)</name>
    <name type="common">Chromatium violascens</name>
    <dbReference type="NCBI Taxonomy" id="765911"/>
    <lineage>
        <taxon>Bacteria</taxon>
        <taxon>Pseudomonadati</taxon>
        <taxon>Pseudomonadota</taxon>
        <taxon>Gammaproteobacteria</taxon>
        <taxon>Chromatiales</taxon>
        <taxon>Chromatiaceae</taxon>
        <taxon>Thiocystis</taxon>
    </lineage>
</organism>
<proteinExistence type="predicted"/>
<evidence type="ECO:0000256" key="4">
    <source>
        <dbReference type="ARBA" id="ARBA00022989"/>
    </source>
</evidence>
<dbReference type="Proteomes" id="UP000006062">
    <property type="component" value="Chromosome"/>
</dbReference>
<dbReference type="GO" id="GO:0005886">
    <property type="term" value="C:plasma membrane"/>
    <property type="evidence" value="ECO:0007669"/>
    <property type="project" value="UniProtKB-SubCell"/>
</dbReference>
<protein>
    <submittedName>
        <fullName evidence="7">Putative membrane protein</fullName>
    </submittedName>
</protein>
<feature type="transmembrane region" description="Helical" evidence="6">
    <location>
        <begin position="86"/>
        <end position="105"/>
    </location>
</feature>
<dbReference type="KEGG" id="tvi:Thivi_1394"/>
<dbReference type="Pfam" id="PF03606">
    <property type="entry name" value="DcuC"/>
    <property type="match status" value="1"/>
</dbReference>
<feature type="transmembrane region" description="Helical" evidence="6">
    <location>
        <begin position="485"/>
        <end position="512"/>
    </location>
</feature>
<evidence type="ECO:0000313" key="8">
    <source>
        <dbReference type="Proteomes" id="UP000006062"/>
    </source>
</evidence>
<feature type="transmembrane region" description="Helical" evidence="6">
    <location>
        <begin position="29"/>
        <end position="52"/>
    </location>
</feature>
<reference evidence="7 8" key="1">
    <citation type="submission" date="2012-06" db="EMBL/GenBank/DDBJ databases">
        <title>Complete sequence of Thiocystis violascens DSM 198.</title>
        <authorList>
            <consortium name="US DOE Joint Genome Institute"/>
            <person name="Lucas S."/>
            <person name="Han J."/>
            <person name="Lapidus A."/>
            <person name="Cheng J.-F."/>
            <person name="Goodwin L."/>
            <person name="Pitluck S."/>
            <person name="Peters L."/>
            <person name="Ovchinnikova G."/>
            <person name="Teshima H."/>
            <person name="Detter J.C."/>
            <person name="Han C."/>
            <person name="Tapia R."/>
            <person name="Land M."/>
            <person name="Hauser L."/>
            <person name="Kyrpides N."/>
            <person name="Ivanova N."/>
            <person name="Pagani I."/>
            <person name="Vogl K."/>
            <person name="Liu Z."/>
            <person name="Frigaard N.-U."/>
            <person name="Bryant D."/>
            <person name="Woyke T."/>
        </authorList>
    </citation>
    <scope>NUCLEOTIDE SEQUENCE [LARGE SCALE GENOMIC DNA]</scope>
    <source>
        <strain evidence="8">ATCC 17096 / DSM 198 / 6111</strain>
    </source>
</reference>
<dbReference type="HOGENOM" id="CLU_035307_0_1_6"/>
<gene>
    <name evidence="7" type="ordered locus">Thivi_1394</name>
</gene>
<evidence type="ECO:0000256" key="6">
    <source>
        <dbReference type="SAM" id="Phobius"/>
    </source>
</evidence>
<dbReference type="PANTHER" id="PTHR43652">
    <property type="entry name" value="BASIC AMINO ACID ANTIPORTER YFCC-RELATED"/>
    <property type="match status" value="1"/>
</dbReference>
<sequence>MRFHRQELEYMSQKPKSADALSQPRKRTFVFPSAVTTLAIVSVLVWVAALFIPAGQYATDADGSPIPGTYQRIESPLTLGERVEQLVLAPVNGIYGLLSPVRGFVDTQTVGRLFGQIGVIVFIMSIGAFISISFATHSLEIAVAALANRLRSRGWLLITAVMVLFSLLGSTMGFSVETLGFYALFIPLMSALGYDRLVTAAMIMIGATIGIMASTVNPFSIGVAAGEAGVGIGDGILPRLILWFILTAIAVAWVLRYAARVRADPGASLVGFDRAAPDDESAIDHAVEDLADTPADVPPRLTGTQKWVLAITALAFGLMIFSVIPWSSILNGSTGPADYYGTHAAAAPAPAPAPYWFELNWWFPQLAMLFLIASVLVGLVAKMPEKEIVRLIAAGASDMMSPAMVMLLAGGISVIMTNTQTLDTVLHAMEQLITGASAGAFAIAAMVVNIPLAFLIPSSSGHAALAMPLLSPLADFADVSRSTTITAWILGHGLTLLVSPTNVVIVGGLAIAKVGYDKYLLFVWPLLVALFAVAATTVAIVATLG</sequence>
<feature type="transmembrane region" description="Helical" evidence="6">
    <location>
        <begin position="432"/>
        <end position="456"/>
    </location>
</feature>
<keyword evidence="3 6" id="KW-0812">Transmembrane</keyword>
<evidence type="ECO:0000256" key="5">
    <source>
        <dbReference type="ARBA" id="ARBA00023136"/>
    </source>
</evidence>
<accession>I3Y8T4</accession>
<evidence type="ECO:0000256" key="1">
    <source>
        <dbReference type="ARBA" id="ARBA00004651"/>
    </source>
</evidence>
<keyword evidence="2" id="KW-1003">Cell membrane</keyword>
<feature type="transmembrane region" description="Helical" evidence="6">
    <location>
        <begin position="155"/>
        <end position="185"/>
    </location>
</feature>
<evidence type="ECO:0000256" key="3">
    <source>
        <dbReference type="ARBA" id="ARBA00022692"/>
    </source>
</evidence>
<dbReference type="InterPro" id="IPR018385">
    <property type="entry name" value="C4_dicarb_anaerob_car-like"/>
</dbReference>
<feature type="transmembrane region" description="Helical" evidence="6">
    <location>
        <begin position="117"/>
        <end position="135"/>
    </location>
</feature>